<proteinExistence type="predicted"/>
<dbReference type="SUPFAM" id="SSF53649">
    <property type="entry name" value="Alkaline phosphatase-like"/>
    <property type="match status" value="1"/>
</dbReference>
<feature type="domain" description="DUF4983" evidence="1">
    <location>
        <begin position="486"/>
        <end position="569"/>
    </location>
</feature>
<accession>A0A3S1CRF7</accession>
<dbReference type="Proteomes" id="UP000281028">
    <property type="component" value="Unassembled WGS sequence"/>
</dbReference>
<dbReference type="Pfam" id="PF13385">
    <property type="entry name" value="Laminin_G_3"/>
    <property type="match status" value="1"/>
</dbReference>
<protein>
    <submittedName>
        <fullName evidence="2">DUF4983 domain-containing protein</fullName>
    </submittedName>
</protein>
<comment type="caution">
    <text evidence="2">The sequence shown here is derived from an EMBL/GenBank/DDBJ whole genome shotgun (WGS) entry which is preliminary data.</text>
</comment>
<dbReference type="InterPro" id="IPR013320">
    <property type="entry name" value="ConA-like_dom_sf"/>
</dbReference>
<dbReference type="SUPFAM" id="SSF49899">
    <property type="entry name" value="Concanavalin A-like lectins/glucanases"/>
    <property type="match status" value="1"/>
</dbReference>
<evidence type="ECO:0000313" key="2">
    <source>
        <dbReference type="EMBL" id="NSL87572.1"/>
    </source>
</evidence>
<dbReference type="PROSITE" id="PS51257">
    <property type="entry name" value="PROKAR_LIPOPROTEIN"/>
    <property type="match status" value="1"/>
</dbReference>
<name>A0A3S1CRF7_9BACT</name>
<dbReference type="Gene3D" id="2.60.120.200">
    <property type="match status" value="1"/>
</dbReference>
<organism evidence="2 3">
    <name type="scientific">Chitinophaga solisilvae</name>
    <dbReference type="NCBI Taxonomy" id="1233460"/>
    <lineage>
        <taxon>Bacteria</taxon>
        <taxon>Pseudomonadati</taxon>
        <taxon>Bacteroidota</taxon>
        <taxon>Chitinophagia</taxon>
        <taxon>Chitinophagales</taxon>
        <taxon>Chitinophagaceae</taxon>
        <taxon>Chitinophaga</taxon>
    </lineage>
</organism>
<evidence type="ECO:0000313" key="3">
    <source>
        <dbReference type="Proteomes" id="UP000281028"/>
    </source>
</evidence>
<dbReference type="InterPro" id="IPR032309">
    <property type="entry name" value="DUF4983"/>
</dbReference>
<gene>
    <name evidence="2" type="ORF">ECE50_012055</name>
</gene>
<dbReference type="InterPro" id="IPR017850">
    <property type="entry name" value="Alkaline_phosphatase_core_sf"/>
</dbReference>
<dbReference type="Gene3D" id="3.40.720.10">
    <property type="entry name" value="Alkaline Phosphatase, subunit A"/>
    <property type="match status" value="1"/>
</dbReference>
<dbReference type="EMBL" id="RIAR02000001">
    <property type="protein sequence ID" value="NSL87572.1"/>
    <property type="molecule type" value="Genomic_DNA"/>
</dbReference>
<dbReference type="AlphaFoldDB" id="A0A3S1CRF7"/>
<dbReference type="GO" id="GO:0004553">
    <property type="term" value="F:hydrolase activity, hydrolyzing O-glycosyl compounds"/>
    <property type="evidence" value="ECO:0007669"/>
    <property type="project" value="UniProtKB-ARBA"/>
</dbReference>
<keyword evidence="3" id="KW-1185">Reference proteome</keyword>
<reference evidence="2" key="1">
    <citation type="submission" date="2020-05" db="EMBL/GenBank/DDBJ databases">
        <title>Chitinophaga laudate sp. nov., isolated from a tropical peat swamp.</title>
        <authorList>
            <person name="Goh C.B.S."/>
            <person name="Lee M.S."/>
            <person name="Parimannan S."/>
            <person name="Pasbakhsh P."/>
            <person name="Yule C.M."/>
            <person name="Rajandas H."/>
            <person name="Loke S."/>
            <person name="Croft L."/>
            <person name="Tan J.B.L."/>
        </authorList>
    </citation>
    <scope>NUCLEOTIDE SEQUENCE</scope>
    <source>
        <strain evidence="2">Mgbs1</strain>
    </source>
</reference>
<dbReference type="OrthoDB" id="279982at2"/>
<evidence type="ECO:0000259" key="1">
    <source>
        <dbReference type="Pfam" id="PF16356"/>
    </source>
</evidence>
<sequence length="575" mass="62028">MQTSFSKYTRSIGLLLAAGLIAGISACRKEIAQQQHYDSDTSRQLIDGVKLRKKRVLLIGIDGAPGKLIKSMQPPVIMSLTPQSVVTWEGLTDTVSTPAAGWTTMATGVAYQQHQIGDSTLIPKSVEGSHAEIKYYNSFIYYLKEDDFNTKVTAVTPWEDLTNFVLNNADKVIPTRQSDGDKGVTDAVLKELSSANPDVLIANYNSPAIAGLQAGFSDNAVYRAAVTSVDTQIGKLLEGLKARKAAAGEDWLVIIQSTSGGVASKMGGRTGEERNSFTVMYSPVITPNALIGAPLAGKCVRLFGDAPNYVRAVNNDGGLYNPDNRSITIEAKVRFNKGPKGNYQFSWPPFLTKCASRYGSTVGWSMFRSGDKIVLFIADGSQKIEVTSSAINDGNFHAVTATIAYSSDPANGNTYTGSIYIDGVTKASDKLVRAARISSPSPLTLGYNPTNFQDAIDMYIADVRIWNTALPEDVVMAYTNRSDIDAGHPNYKNLIGYWPCMEGSGNQFKDLSASGKDFTVEGNYTWDLIQEPLSSKLAAPSLKDVTPSILGWMGLTLSGSNKPPGINWIVVKGVK</sequence>
<dbReference type="GO" id="GO:0005975">
    <property type="term" value="P:carbohydrate metabolic process"/>
    <property type="evidence" value="ECO:0007669"/>
    <property type="project" value="UniProtKB-ARBA"/>
</dbReference>
<dbReference type="Pfam" id="PF16356">
    <property type="entry name" value="DUF4983"/>
    <property type="match status" value="1"/>
</dbReference>